<dbReference type="PROSITE" id="PS50261">
    <property type="entry name" value="G_PROTEIN_RECEP_F2_4"/>
    <property type="match status" value="1"/>
</dbReference>
<keyword evidence="7" id="KW-0297">G-protein coupled receptor</keyword>
<dbReference type="GO" id="GO:0007189">
    <property type="term" value="P:adenylate cyclase-activating G protein-coupled receptor signaling pathway"/>
    <property type="evidence" value="ECO:0007669"/>
    <property type="project" value="TreeGrafter"/>
</dbReference>
<keyword evidence="4 13" id="KW-0812">Transmembrane</keyword>
<dbReference type="PROSITE" id="PS50227">
    <property type="entry name" value="G_PROTEIN_RECEP_F2_3"/>
    <property type="match status" value="1"/>
</dbReference>
<dbReference type="InterPro" id="IPR000832">
    <property type="entry name" value="GPCR_2_secretin-like"/>
</dbReference>
<evidence type="ECO:0000256" key="4">
    <source>
        <dbReference type="ARBA" id="ARBA00022692"/>
    </source>
</evidence>
<evidence type="ECO:0000256" key="6">
    <source>
        <dbReference type="ARBA" id="ARBA00022989"/>
    </source>
</evidence>
<evidence type="ECO:0000256" key="3">
    <source>
        <dbReference type="ARBA" id="ARBA00022475"/>
    </source>
</evidence>
<evidence type="ECO:0000256" key="10">
    <source>
        <dbReference type="ARBA" id="ARBA00023170"/>
    </source>
</evidence>
<feature type="transmembrane region" description="Helical" evidence="13">
    <location>
        <begin position="260"/>
        <end position="281"/>
    </location>
</feature>
<dbReference type="PROSITE" id="PS00650">
    <property type="entry name" value="G_PROTEIN_RECEP_F2_2"/>
    <property type="match status" value="1"/>
</dbReference>
<dbReference type="Pfam" id="PF00002">
    <property type="entry name" value="7tm_2"/>
    <property type="match status" value="1"/>
</dbReference>
<dbReference type="GO" id="GO:0017046">
    <property type="term" value="F:peptide hormone binding"/>
    <property type="evidence" value="ECO:0007669"/>
    <property type="project" value="TreeGrafter"/>
</dbReference>
<dbReference type="InterPro" id="IPR017981">
    <property type="entry name" value="GPCR_2-like_7TM"/>
</dbReference>
<dbReference type="Proteomes" id="UP000515159">
    <property type="component" value="Chromosome 10"/>
</dbReference>
<feature type="transmembrane region" description="Helical" evidence="13">
    <location>
        <begin position="216"/>
        <end position="240"/>
    </location>
</feature>
<dbReference type="AlphaFoldDB" id="A0A6P8SR63"/>
<dbReference type="GeneID" id="117368130"/>
<dbReference type="InParanoid" id="A0A6P8SR63"/>
<evidence type="ECO:0000313" key="18">
    <source>
        <dbReference type="RefSeq" id="XP_033817376.1"/>
    </source>
</evidence>
<evidence type="ECO:0000313" key="17">
    <source>
        <dbReference type="Proteomes" id="UP000515159"/>
    </source>
</evidence>
<dbReference type="SUPFAM" id="SSF111418">
    <property type="entry name" value="Hormone receptor domain"/>
    <property type="match status" value="1"/>
</dbReference>
<evidence type="ECO:0000256" key="8">
    <source>
        <dbReference type="ARBA" id="ARBA00023136"/>
    </source>
</evidence>
<evidence type="ECO:0000256" key="9">
    <source>
        <dbReference type="ARBA" id="ARBA00023157"/>
    </source>
</evidence>
<keyword evidence="12" id="KW-0807">Transducer</keyword>
<dbReference type="GO" id="GO:0005886">
    <property type="term" value="C:plasma membrane"/>
    <property type="evidence" value="ECO:0007669"/>
    <property type="project" value="UniProtKB-SubCell"/>
</dbReference>
<feature type="transmembrane region" description="Helical" evidence="13">
    <location>
        <begin position="301"/>
        <end position="326"/>
    </location>
</feature>
<evidence type="ECO:0000256" key="13">
    <source>
        <dbReference type="SAM" id="Phobius"/>
    </source>
</evidence>
<dbReference type="Pfam" id="PF02793">
    <property type="entry name" value="HRM"/>
    <property type="match status" value="1"/>
</dbReference>
<evidence type="ECO:0000256" key="2">
    <source>
        <dbReference type="ARBA" id="ARBA00005314"/>
    </source>
</evidence>
<evidence type="ECO:0000256" key="14">
    <source>
        <dbReference type="SAM" id="SignalP"/>
    </source>
</evidence>
<accession>A0A6P8SR63</accession>
<feature type="transmembrane region" description="Helical" evidence="13">
    <location>
        <begin position="347"/>
        <end position="366"/>
    </location>
</feature>
<feature type="transmembrane region" description="Helical" evidence="13">
    <location>
        <begin position="138"/>
        <end position="162"/>
    </location>
</feature>
<sequence length="488" mass="56208">MCWVFLHSVVLVLLFFCQRPSAQSTNDLYNSWKKYESECQQNMSQGPTSTDLVCNRTFDGYACWPDALPNTTVRVSCPRFLPWIEKVQNGYVYKRCGPDGQWISMPNGNVERNVTECEVNMDDLRAQDQFGETYRSFMVMYTAGYSVSLGTLVIALSILAGFSKLRCTRNCIHMNLFASFILKCASVLVIDGALKTRYNQVFDDDYSVQLWLNSDALAWCRAASVFMQYGIIANYCWLLVEGLYLHNLLSIAGFSEKSYFTLYVCIGWGAPVLFVVPWVVVKYIYENTQCWTIHEYMGFWWILRTPVLLSIMINFVIFVRIIRILVSKLWAHEMRYTDSKSRLAKSTLILFSLLGTHEVIFAFILEELAQGTMRQVKLFFDLAVGSFQGMLVAILYCFMNKEVHCELLKSWKRWKMGKDIEEACRHTYSQIPTTKTGTNSVTDKYQLMTGNGTENNSTAHCFQRTTEHLTLSEQPHSYDFLETAESNL</sequence>
<feature type="transmembrane region" description="Helical" evidence="13">
    <location>
        <begin position="174"/>
        <end position="196"/>
    </location>
</feature>
<dbReference type="PRINTS" id="PR00249">
    <property type="entry name" value="GPCRSECRETIN"/>
</dbReference>
<dbReference type="SUPFAM" id="SSF81321">
    <property type="entry name" value="Family A G protein-coupled receptor-like"/>
    <property type="match status" value="1"/>
</dbReference>
<keyword evidence="5 14" id="KW-0732">Signal</keyword>
<protein>
    <submittedName>
        <fullName evidence="18">Glucagon receptor isoform X1</fullName>
    </submittedName>
</protein>
<evidence type="ECO:0000256" key="12">
    <source>
        <dbReference type="ARBA" id="ARBA00023224"/>
    </source>
</evidence>
<evidence type="ECO:0000256" key="5">
    <source>
        <dbReference type="ARBA" id="ARBA00022729"/>
    </source>
</evidence>
<dbReference type="KEGG" id="gsh:117368130"/>
<dbReference type="CDD" id="cd15267">
    <property type="entry name" value="7tmB1_GCGR"/>
    <property type="match status" value="1"/>
</dbReference>
<dbReference type="Gene3D" id="1.20.1070.10">
    <property type="entry name" value="Rhodopsin 7-helix transmembrane proteins"/>
    <property type="match status" value="1"/>
</dbReference>
<proteinExistence type="inferred from homology"/>
<dbReference type="GO" id="GO:0004967">
    <property type="term" value="F:glucagon receptor activity"/>
    <property type="evidence" value="ECO:0007669"/>
    <property type="project" value="InterPro"/>
</dbReference>
<dbReference type="FunFam" id="1.20.1070.10:FF:000133">
    <property type="entry name" value="Glucagon receptor a"/>
    <property type="match status" value="1"/>
</dbReference>
<dbReference type="GO" id="GO:0007166">
    <property type="term" value="P:cell surface receptor signaling pathway"/>
    <property type="evidence" value="ECO:0007669"/>
    <property type="project" value="InterPro"/>
</dbReference>
<dbReference type="InterPro" id="IPR036445">
    <property type="entry name" value="GPCR_2_extracell_dom_sf"/>
</dbReference>
<keyword evidence="10 18" id="KW-0675">Receptor</keyword>
<name>A0A6P8SR63_GEOSA</name>
<feature type="chain" id="PRO_5028012193" evidence="14">
    <location>
        <begin position="23"/>
        <end position="488"/>
    </location>
</feature>
<keyword evidence="6 13" id="KW-1133">Transmembrane helix</keyword>
<evidence type="ECO:0000259" key="15">
    <source>
        <dbReference type="PROSITE" id="PS50227"/>
    </source>
</evidence>
<keyword evidence="8 13" id="KW-0472">Membrane</keyword>
<dbReference type="InterPro" id="IPR050332">
    <property type="entry name" value="GPCR_2"/>
</dbReference>
<dbReference type="OrthoDB" id="5967113at2759"/>
<reference evidence="18" key="1">
    <citation type="submission" date="2025-08" db="UniProtKB">
        <authorList>
            <consortium name="RefSeq"/>
        </authorList>
    </citation>
    <scope>IDENTIFICATION</scope>
</reference>
<dbReference type="CTD" id="2642"/>
<keyword evidence="11" id="KW-0325">Glycoprotein</keyword>
<dbReference type="SMART" id="SM00008">
    <property type="entry name" value="HormR"/>
    <property type="match status" value="1"/>
</dbReference>
<evidence type="ECO:0000259" key="16">
    <source>
        <dbReference type="PROSITE" id="PS50261"/>
    </source>
</evidence>
<keyword evidence="3" id="KW-1003">Cell membrane</keyword>
<dbReference type="PROSITE" id="PS00649">
    <property type="entry name" value="G_PROTEIN_RECEP_F2_1"/>
    <property type="match status" value="1"/>
</dbReference>
<evidence type="ECO:0000256" key="7">
    <source>
        <dbReference type="ARBA" id="ARBA00023040"/>
    </source>
</evidence>
<evidence type="ECO:0000256" key="11">
    <source>
        <dbReference type="ARBA" id="ARBA00023180"/>
    </source>
</evidence>
<dbReference type="RefSeq" id="XP_033817376.1">
    <property type="nucleotide sequence ID" value="XM_033961485.1"/>
</dbReference>
<dbReference type="Gene3D" id="4.10.1240.10">
    <property type="entry name" value="GPCR, family 2, extracellular hormone receptor domain"/>
    <property type="match status" value="1"/>
</dbReference>
<dbReference type="InterPro" id="IPR017983">
    <property type="entry name" value="GPCR_2_secretin-like_CS"/>
</dbReference>
<keyword evidence="17" id="KW-1185">Reference proteome</keyword>
<comment type="similarity">
    <text evidence="2">Belongs to the G-protein coupled receptor 2 family.</text>
</comment>
<feature type="domain" description="G-protein coupled receptors family 2 profile 2" evidence="16">
    <location>
        <begin position="137"/>
        <end position="400"/>
    </location>
</feature>
<evidence type="ECO:0000256" key="1">
    <source>
        <dbReference type="ARBA" id="ARBA00004651"/>
    </source>
</evidence>
<dbReference type="PANTHER" id="PTHR45620">
    <property type="entry name" value="PDF RECEPTOR-LIKE PROTEIN-RELATED"/>
    <property type="match status" value="1"/>
</dbReference>
<dbReference type="InterPro" id="IPR003291">
    <property type="entry name" value="GPCR_2_glucagon_rcpt"/>
</dbReference>
<dbReference type="InterPro" id="IPR003290">
    <property type="entry name" value="GPCR_2_GLP1/glucagon_rcpt"/>
</dbReference>
<feature type="signal peptide" evidence="14">
    <location>
        <begin position="1"/>
        <end position="22"/>
    </location>
</feature>
<dbReference type="PRINTS" id="PR01354">
    <property type="entry name" value="GLUCAGONR"/>
</dbReference>
<dbReference type="PANTHER" id="PTHR45620:SF29">
    <property type="entry name" value="GLUCAGON RECEPTOR"/>
    <property type="match status" value="1"/>
</dbReference>
<keyword evidence="9" id="KW-1015">Disulfide bond</keyword>
<comment type="subcellular location">
    <subcellularLocation>
        <location evidence="1">Cell membrane</location>
        <topology evidence="1">Multi-pass membrane protein</topology>
    </subcellularLocation>
</comment>
<dbReference type="FunCoup" id="A0A6P8SR63">
    <property type="interactions" value="864"/>
</dbReference>
<feature type="transmembrane region" description="Helical" evidence="13">
    <location>
        <begin position="378"/>
        <end position="399"/>
    </location>
</feature>
<organism evidence="17 18">
    <name type="scientific">Geotrypetes seraphini</name>
    <name type="common">Gaboon caecilian</name>
    <name type="synonym">Caecilia seraphini</name>
    <dbReference type="NCBI Taxonomy" id="260995"/>
    <lineage>
        <taxon>Eukaryota</taxon>
        <taxon>Metazoa</taxon>
        <taxon>Chordata</taxon>
        <taxon>Craniata</taxon>
        <taxon>Vertebrata</taxon>
        <taxon>Euteleostomi</taxon>
        <taxon>Amphibia</taxon>
        <taxon>Gymnophiona</taxon>
        <taxon>Geotrypetes</taxon>
    </lineage>
</organism>
<dbReference type="PRINTS" id="PR01353">
    <property type="entry name" value="GLUCAGNFAMLY"/>
</dbReference>
<gene>
    <name evidence="18" type="primary">GCGR</name>
</gene>
<feature type="domain" description="G-protein coupled receptors family 2 profile 1" evidence="15">
    <location>
        <begin position="38"/>
        <end position="121"/>
    </location>
</feature>
<dbReference type="InterPro" id="IPR001879">
    <property type="entry name" value="GPCR_2_extracellular_dom"/>
</dbReference>